<evidence type="ECO:0000256" key="2">
    <source>
        <dbReference type="SAM" id="Phobius"/>
    </source>
</evidence>
<dbReference type="PATRIC" id="fig|264251.5.peg.1755"/>
<evidence type="ECO:0000313" key="3">
    <source>
        <dbReference type="EMBL" id="KLN35201.1"/>
    </source>
</evidence>
<protein>
    <recommendedName>
        <fullName evidence="5">DUF4190 domain-containing protein</fullName>
    </recommendedName>
</protein>
<feature type="compositionally biased region" description="Low complexity" evidence="1">
    <location>
        <begin position="1"/>
        <end position="27"/>
    </location>
</feature>
<name>A0A0H2KNT4_9MICO</name>
<feature type="region of interest" description="Disordered" evidence="1">
    <location>
        <begin position="1"/>
        <end position="71"/>
    </location>
</feature>
<dbReference type="RefSeq" id="WP_052877550.1">
    <property type="nucleotide sequence ID" value="NZ_JNBQ01000006.1"/>
</dbReference>
<keyword evidence="2" id="KW-1133">Transmembrane helix</keyword>
<feature type="compositionally biased region" description="Pro residues" evidence="1">
    <location>
        <begin position="28"/>
        <end position="37"/>
    </location>
</feature>
<dbReference type="Proteomes" id="UP000035265">
    <property type="component" value="Unassembled WGS sequence"/>
</dbReference>
<dbReference type="STRING" id="264251.FB00_08635"/>
<dbReference type="EMBL" id="JNBQ01000006">
    <property type="protein sequence ID" value="KLN35201.1"/>
    <property type="molecule type" value="Genomic_DNA"/>
</dbReference>
<organism evidence="3 4">
    <name type="scientific">Cellulosimicrobium funkei</name>
    <dbReference type="NCBI Taxonomy" id="264251"/>
    <lineage>
        <taxon>Bacteria</taxon>
        <taxon>Bacillati</taxon>
        <taxon>Actinomycetota</taxon>
        <taxon>Actinomycetes</taxon>
        <taxon>Micrococcales</taxon>
        <taxon>Promicromonosporaceae</taxon>
        <taxon>Cellulosimicrobium</taxon>
    </lineage>
</organism>
<comment type="caution">
    <text evidence="3">The sequence shown here is derived from an EMBL/GenBank/DDBJ whole genome shotgun (WGS) entry which is preliminary data.</text>
</comment>
<keyword evidence="4" id="KW-1185">Reference proteome</keyword>
<sequence length="165" mass="16558">MSTPDQPDQNPQPGGTPSGPPSYGAPQPGQPQQPPQAPQYGAPQAPQYGAPQSPQYGAPQGGTPGYSAPAQDPGKTMGIVGLVLSFLGCLSIGGLIVSIIAYNKSKKAGYKNGIALAGIIVGAIMLVISIVVAIIIGVTTSAVLEKCAELGPGTHFEDGVTYTCG</sequence>
<evidence type="ECO:0008006" key="5">
    <source>
        <dbReference type="Google" id="ProtNLM"/>
    </source>
</evidence>
<reference evidence="3 4" key="1">
    <citation type="submission" date="2014-05" db="EMBL/GenBank/DDBJ databases">
        <title>Cellulosimicrobium funkei U11 genome.</title>
        <authorList>
            <person name="Hu C."/>
            <person name="Gong Y."/>
            <person name="Wan W."/>
            <person name="Jiang M."/>
        </authorList>
    </citation>
    <scope>NUCLEOTIDE SEQUENCE [LARGE SCALE GENOMIC DNA]</scope>
    <source>
        <strain evidence="3 4">U11</strain>
    </source>
</reference>
<accession>A0A0H2KNT4</accession>
<dbReference type="SUPFAM" id="SSF81995">
    <property type="entry name" value="beta-sandwich domain of Sec23/24"/>
    <property type="match status" value="1"/>
</dbReference>
<keyword evidence="2" id="KW-0812">Transmembrane</keyword>
<dbReference type="AlphaFoldDB" id="A0A0H2KNT4"/>
<feature type="compositionally biased region" description="Low complexity" evidence="1">
    <location>
        <begin position="38"/>
        <end position="57"/>
    </location>
</feature>
<proteinExistence type="predicted"/>
<evidence type="ECO:0000256" key="1">
    <source>
        <dbReference type="SAM" id="MobiDB-lite"/>
    </source>
</evidence>
<feature type="transmembrane region" description="Helical" evidence="2">
    <location>
        <begin position="79"/>
        <end position="102"/>
    </location>
</feature>
<evidence type="ECO:0000313" key="4">
    <source>
        <dbReference type="Proteomes" id="UP000035265"/>
    </source>
</evidence>
<keyword evidence="2" id="KW-0472">Membrane</keyword>
<feature type="transmembrane region" description="Helical" evidence="2">
    <location>
        <begin position="114"/>
        <end position="136"/>
    </location>
</feature>
<gene>
    <name evidence="3" type="ORF">FB00_08635</name>
</gene>